<evidence type="ECO:0000313" key="3">
    <source>
        <dbReference type="EMBL" id="NRS94166.1"/>
    </source>
</evidence>
<feature type="signal peptide" evidence="2">
    <location>
        <begin position="1"/>
        <end position="22"/>
    </location>
</feature>
<feature type="region of interest" description="Disordered" evidence="1">
    <location>
        <begin position="44"/>
        <end position="69"/>
    </location>
</feature>
<evidence type="ECO:0000256" key="1">
    <source>
        <dbReference type="SAM" id="MobiDB-lite"/>
    </source>
</evidence>
<sequence>MKINILKIFAILSFVSSTLLSAQTNQNLEMVQIAGDGNPTANGPTLSTPINFVRNADNPTGNGYATYSP</sequence>
<gene>
    <name evidence="3" type="ORF">HNQ03_003272</name>
</gene>
<dbReference type="EMBL" id="JABSNO010000056">
    <property type="protein sequence ID" value="NRS94166.1"/>
    <property type="molecule type" value="Genomic_DNA"/>
</dbReference>
<reference evidence="3" key="1">
    <citation type="submission" date="2020-05" db="EMBL/GenBank/DDBJ databases">
        <title>Genomic Encyclopedia of Type Strains, Phase IV (KMG-V): Genome sequencing to study the core and pangenomes of soil and plant-associated prokaryotes.</title>
        <authorList>
            <person name="Whitman W."/>
        </authorList>
    </citation>
    <scope>NUCLEOTIDE SEQUENCE</scope>
    <source>
        <strain evidence="3">16F</strain>
    </source>
</reference>
<organism evidence="3 4">
    <name type="scientific">Frigoriflavimonas asaccharolytica</name>
    <dbReference type="NCBI Taxonomy" id="2735899"/>
    <lineage>
        <taxon>Bacteria</taxon>
        <taxon>Pseudomonadati</taxon>
        <taxon>Bacteroidota</taxon>
        <taxon>Flavobacteriia</taxon>
        <taxon>Flavobacteriales</taxon>
        <taxon>Weeksellaceae</taxon>
        <taxon>Frigoriflavimonas</taxon>
    </lineage>
</organism>
<feature type="non-terminal residue" evidence="3">
    <location>
        <position position="69"/>
    </location>
</feature>
<feature type="chain" id="PRO_5035267841" evidence="2">
    <location>
        <begin position="23"/>
        <end position="69"/>
    </location>
</feature>
<keyword evidence="4" id="KW-1185">Reference proteome</keyword>
<feature type="compositionally biased region" description="Polar residues" evidence="1">
    <location>
        <begin position="57"/>
        <end position="69"/>
    </location>
</feature>
<evidence type="ECO:0000313" key="4">
    <source>
        <dbReference type="Proteomes" id="UP000610746"/>
    </source>
</evidence>
<evidence type="ECO:0000256" key="2">
    <source>
        <dbReference type="SAM" id="SignalP"/>
    </source>
</evidence>
<name>A0A8J8GAG5_9FLAO</name>
<accession>A0A8J8GAG5</accession>
<dbReference type="AlphaFoldDB" id="A0A8J8GAG5"/>
<protein>
    <submittedName>
        <fullName evidence="3">Uncharacterized protein</fullName>
    </submittedName>
</protein>
<dbReference type="Proteomes" id="UP000610746">
    <property type="component" value="Unassembled WGS sequence"/>
</dbReference>
<comment type="caution">
    <text evidence="3">The sequence shown here is derived from an EMBL/GenBank/DDBJ whole genome shotgun (WGS) entry which is preliminary data.</text>
</comment>
<proteinExistence type="predicted"/>
<keyword evidence="2" id="KW-0732">Signal</keyword>
<dbReference type="RefSeq" id="WP_173780683.1">
    <property type="nucleotide sequence ID" value="NZ_JABSNO010000056.1"/>
</dbReference>